<organism evidence="2 3">
    <name type="scientific">Fluviicola chungangensis</name>
    <dbReference type="NCBI Taxonomy" id="2597671"/>
    <lineage>
        <taxon>Bacteria</taxon>
        <taxon>Pseudomonadati</taxon>
        <taxon>Bacteroidota</taxon>
        <taxon>Flavobacteriia</taxon>
        <taxon>Flavobacteriales</taxon>
        <taxon>Crocinitomicaceae</taxon>
        <taxon>Fluviicola</taxon>
    </lineage>
</organism>
<keyword evidence="1" id="KW-1133">Transmembrane helix</keyword>
<keyword evidence="1" id="KW-0472">Membrane</keyword>
<dbReference type="EMBL" id="VLPL01000005">
    <property type="protein sequence ID" value="TSJ42427.1"/>
    <property type="molecule type" value="Genomic_DNA"/>
</dbReference>
<sequence>MIYFVWVLIGFLIFIFYLELIYYVYSVMEITPNEIIFTKPWRRFGMFRKRPSKWVIPHSEWTELHTFNFKSNSTLYFRKQQDSVFYATIEGGRTFARKIKKHFREKLIYSSSNQFPRNLRNQMLDEPSERVMRY</sequence>
<feature type="transmembrane region" description="Helical" evidence="1">
    <location>
        <begin position="6"/>
        <end position="25"/>
    </location>
</feature>
<dbReference type="RefSeq" id="WP_144333382.1">
    <property type="nucleotide sequence ID" value="NZ_VLPL01000005.1"/>
</dbReference>
<comment type="caution">
    <text evidence="2">The sequence shown here is derived from an EMBL/GenBank/DDBJ whole genome shotgun (WGS) entry which is preliminary data.</text>
</comment>
<name>A0A556MR88_9FLAO</name>
<evidence type="ECO:0000256" key="1">
    <source>
        <dbReference type="SAM" id="Phobius"/>
    </source>
</evidence>
<evidence type="ECO:0000313" key="3">
    <source>
        <dbReference type="Proteomes" id="UP000316008"/>
    </source>
</evidence>
<keyword evidence="3" id="KW-1185">Reference proteome</keyword>
<proteinExistence type="predicted"/>
<gene>
    <name evidence="2" type="ORF">FO442_11720</name>
</gene>
<keyword evidence="1" id="KW-0812">Transmembrane</keyword>
<evidence type="ECO:0000313" key="2">
    <source>
        <dbReference type="EMBL" id="TSJ42427.1"/>
    </source>
</evidence>
<reference evidence="2 3" key="1">
    <citation type="submission" date="2019-07" db="EMBL/GenBank/DDBJ databases">
        <authorList>
            <person name="Huq M.A."/>
        </authorList>
    </citation>
    <scope>NUCLEOTIDE SEQUENCE [LARGE SCALE GENOMIC DNA]</scope>
    <source>
        <strain evidence="2 3">MAH-3</strain>
    </source>
</reference>
<accession>A0A556MR88</accession>
<dbReference type="AlphaFoldDB" id="A0A556MR88"/>
<dbReference type="Proteomes" id="UP000316008">
    <property type="component" value="Unassembled WGS sequence"/>
</dbReference>
<protein>
    <submittedName>
        <fullName evidence="2">Uncharacterized protein</fullName>
    </submittedName>
</protein>